<proteinExistence type="predicted"/>
<feature type="domain" description="DUF6534" evidence="2">
    <location>
        <begin position="175"/>
        <end position="262"/>
    </location>
</feature>
<feature type="transmembrane region" description="Helical" evidence="1">
    <location>
        <begin position="241"/>
        <end position="259"/>
    </location>
</feature>
<feature type="transmembrane region" description="Helical" evidence="1">
    <location>
        <begin position="207"/>
        <end position="229"/>
    </location>
</feature>
<dbReference type="Pfam" id="PF20152">
    <property type="entry name" value="DUF6534"/>
    <property type="match status" value="1"/>
</dbReference>
<sequence>MASIVDALLSEVTRPLTPIFASVGISTFLWAISVGQFVRYFRGHFEDSRGLVIFLGICMLLSTLQFVDVVYFFYFQVIRCRLPVNLPQIATARRIVAANFLHYILTALTQGFYAVRIWHVTNRKGVLFAIIGFLSFVQLAAGIACTVNTAIIDSAFAVYDRFSHIAQGIASGTGLLCDIIITIALVRFLQTRWSAFQGTRLALDKMVISAVNIGLLTSIFAILILITWLSAPQDTFLWTSFYYPAGQIYVNSILVCLNARQSLRAELRSAKGRHLHTFELDDFQGGSRISRAI</sequence>
<name>A0A0C9TEG0_SPHS4</name>
<keyword evidence="1" id="KW-0812">Transmembrane</keyword>
<accession>A0A0C9TEG0</accession>
<feature type="transmembrane region" description="Helical" evidence="1">
    <location>
        <begin position="164"/>
        <end position="186"/>
    </location>
</feature>
<dbReference type="EMBL" id="KN837327">
    <property type="protein sequence ID" value="KIJ27683.1"/>
    <property type="molecule type" value="Genomic_DNA"/>
</dbReference>
<evidence type="ECO:0000313" key="3">
    <source>
        <dbReference type="EMBL" id="KIJ27683.1"/>
    </source>
</evidence>
<dbReference type="PANTHER" id="PTHR40465">
    <property type="entry name" value="CHROMOSOME 1, WHOLE GENOME SHOTGUN SEQUENCE"/>
    <property type="match status" value="1"/>
</dbReference>
<feature type="transmembrane region" description="Helical" evidence="1">
    <location>
        <begin position="127"/>
        <end position="152"/>
    </location>
</feature>
<dbReference type="PANTHER" id="PTHR40465:SF1">
    <property type="entry name" value="DUF6534 DOMAIN-CONTAINING PROTEIN"/>
    <property type="match status" value="1"/>
</dbReference>
<organism evidence="3 4">
    <name type="scientific">Sphaerobolus stellatus (strain SS14)</name>
    <dbReference type="NCBI Taxonomy" id="990650"/>
    <lineage>
        <taxon>Eukaryota</taxon>
        <taxon>Fungi</taxon>
        <taxon>Dikarya</taxon>
        <taxon>Basidiomycota</taxon>
        <taxon>Agaricomycotina</taxon>
        <taxon>Agaricomycetes</taxon>
        <taxon>Phallomycetidae</taxon>
        <taxon>Geastrales</taxon>
        <taxon>Sphaerobolaceae</taxon>
        <taxon>Sphaerobolus</taxon>
    </lineage>
</organism>
<feature type="transmembrane region" description="Helical" evidence="1">
    <location>
        <begin position="50"/>
        <end position="75"/>
    </location>
</feature>
<protein>
    <recommendedName>
        <fullName evidence="2">DUF6534 domain-containing protein</fullName>
    </recommendedName>
</protein>
<gene>
    <name evidence="3" type="ORF">M422DRAFT_37639</name>
</gene>
<keyword evidence="1" id="KW-1133">Transmembrane helix</keyword>
<dbReference type="OrthoDB" id="2971182at2759"/>
<reference evidence="3 4" key="1">
    <citation type="submission" date="2014-06" db="EMBL/GenBank/DDBJ databases">
        <title>Evolutionary Origins and Diversification of the Mycorrhizal Mutualists.</title>
        <authorList>
            <consortium name="DOE Joint Genome Institute"/>
            <consortium name="Mycorrhizal Genomics Consortium"/>
            <person name="Kohler A."/>
            <person name="Kuo A."/>
            <person name="Nagy L.G."/>
            <person name="Floudas D."/>
            <person name="Copeland A."/>
            <person name="Barry K.W."/>
            <person name="Cichocki N."/>
            <person name="Veneault-Fourrey C."/>
            <person name="LaButti K."/>
            <person name="Lindquist E.A."/>
            <person name="Lipzen A."/>
            <person name="Lundell T."/>
            <person name="Morin E."/>
            <person name="Murat C."/>
            <person name="Riley R."/>
            <person name="Ohm R."/>
            <person name="Sun H."/>
            <person name="Tunlid A."/>
            <person name="Henrissat B."/>
            <person name="Grigoriev I.V."/>
            <person name="Hibbett D.S."/>
            <person name="Martin F."/>
        </authorList>
    </citation>
    <scope>NUCLEOTIDE SEQUENCE [LARGE SCALE GENOMIC DNA]</scope>
    <source>
        <strain evidence="3 4">SS14</strain>
    </source>
</reference>
<keyword evidence="1" id="KW-0472">Membrane</keyword>
<feature type="transmembrane region" description="Helical" evidence="1">
    <location>
        <begin position="95"/>
        <end position="115"/>
    </location>
</feature>
<dbReference type="AlphaFoldDB" id="A0A0C9TEG0"/>
<keyword evidence="4" id="KW-1185">Reference proteome</keyword>
<feature type="transmembrane region" description="Helical" evidence="1">
    <location>
        <begin position="19"/>
        <end position="38"/>
    </location>
</feature>
<evidence type="ECO:0000256" key="1">
    <source>
        <dbReference type="SAM" id="Phobius"/>
    </source>
</evidence>
<dbReference type="HOGENOM" id="CLU_046025_5_1_1"/>
<dbReference type="Proteomes" id="UP000054279">
    <property type="component" value="Unassembled WGS sequence"/>
</dbReference>
<dbReference type="InterPro" id="IPR045339">
    <property type="entry name" value="DUF6534"/>
</dbReference>
<evidence type="ECO:0000313" key="4">
    <source>
        <dbReference type="Proteomes" id="UP000054279"/>
    </source>
</evidence>
<evidence type="ECO:0000259" key="2">
    <source>
        <dbReference type="Pfam" id="PF20152"/>
    </source>
</evidence>